<comment type="caution">
    <text evidence="3">The sequence shown here is derived from an EMBL/GenBank/DDBJ whole genome shotgun (WGS) entry which is preliminary data.</text>
</comment>
<dbReference type="EMBL" id="SWKU01000008">
    <property type="protein sequence ID" value="KAF3004375.1"/>
    <property type="molecule type" value="Genomic_DNA"/>
</dbReference>
<keyword evidence="1" id="KW-0862">Zinc</keyword>
<dbReference type="PROSITE" id="PS50089">
    <property type="entry name" value="ZF_RING_2"/>
    <property type="match status" value="1"/>
</dbReference>
<dbReference type="Gene3D" id="3.30.40.10">
    <property type="entry name" value="Zinc/RING finger domain, C3HC4 (zinc finger)"/>
    <property type="match status" value="1"/>
</dbReference>
<accession>A0A9P4TG46</accession>
<sequence>MAASPGAIQALPPSTTTDVVIKQLPSQKTYLMYLELAKSKNSTAELCGICLESFTEAVSECCGLPDCKGKSAITSKPCEHLFHYCCISTWHNSIRPERNTCTTCRCELFIAYPLSVSQIDQLVNELTPGQRLVRSDMYWLITRARMLLMAIDIRALERPHFMRFVGYPYVEFCLDMRNELLQNGVVNPAFEQHRDTFVPIMVATSILIEMAYSPHHTRSPDFLSFVVWVSNLRDNFTNEDYVTLYMEFLRRGLFATSDYQARDIPNALILQHTEFEARVLEVSTKMAKMNKRSKLVKKLWHIANFSVNNVLARPYHCRSYPTLCSLLGRVIVGRSTHDVVFGGE</sequence>
<feature type="domain" description="RING-type" evidence="2">
    <location>
        <begin position="47"/>
        <end position="105"/>
    </location>
</feature>
<keyword evidence="1" id="KW-0479">Metal-binding</keyword>
<organism evidence="3 4">
    <name type="scientific">Curvularia kusanoi</name>
    <name type="common">Cochliobolus kusanoi</name>
    <dbReference type="NCBI Taxonomy" id="90978"/>
    <lineage>
        <taxon>Eukaryota</taxon>
        <taxon>Fungi</taxon>
        <taxon>Dikarya</taxon>
        <taxon>Ascomycota</taxon>
        <taxon>Pezizomycotina</taxon>
        <taxon>Dothideomycetes</taxon>
        <taxon>Pleosporomycetidae</taxon>
        <taxon>Pleosporales</taxon>
        <taxon>Pleosporineae</taxon>
        <taxon>Pleosporaceae</taxon>
        <taxon>Curvularia</taxon>
    </lineage>
</organism>
<dbReference type="GO" id="GO:0008270">
    <property type="term" value="F:zinc ion binding"/>
    <property type="evidence" value="ECO:0007669"/>
    <property type="project" value="UniProtKB-KW"/>
</dbReference>
<evidence type="ECO:0000313" key="3">
    <source>
        <dbReference type="EMBL" id="KAF3004375.1"/>
    </source>
</evidence>
<gene>
    <name evidence="3" type="ORF">E8E13_009929</name>
</gene>
<evidence type="ECO:0000313" key="4">
    <source>
        <dbReference type="Proteomes" id="UP000801428"/>
    </source>
</evidence>
<name>A0A9P4TG46_CURKU</name>
<dbReference type="InterPro" id="IPR013083">
    <property type="entry name" value="Znf_RING/FYVE/PHD"/>
</dbReference>
<dbReference type="AlphaFoldDB" id="A0A9P4TG46"/>
<evidence type="ECO:0000259" key="2">
    <source>
        <dbReference type="PROSITE" id="PS50089"/>
    </source>
</evidence>
<reference evidence="3" key="1">
    <citation type="submission" date="2019-04" db="EMBL/GenBank/DDBJ databases">
        <title>Sequencing of skin fungus with MAO and IRED activity.</title>
        <authorList>
            <person name="Marsaioli A.J."/>
            <person name="Bonatto J.M.C."/>
            <person name="Reis Junior O."/>
        </authorList>
    </citation>
    <scope>NUCLEOTIDE SEQUENCE</scope>
    <source>
        <strain evidence="3">30M1</strain>
    </source>
</reference>
<keyword evidence="1" id="KW-0863">Zinc-finger</keyword>
<protein>
    <recommendedName>
        <fullName evidence="2">RING-type domain-containing protein</fullName>
    </recommendedName>
</protein>
<evidence type="ECO:0000256" key="1">
    <source>
        <dbReference type="PROSITE-ProRule" id="PRU00175"/>
    </source>
</evidence>
<dbReference type="SUPFAM" id="SSF57850">
    <property type="entry name" value="RING/U-box"/>
    <property type="match status" value="1"/>
</dbReference>
<dbReference type="OrthoDB" id="8062037at2759"/>
<keyword evidence="4" id="KW-1185">Reference proteome</keyword>
<dbReference type="InterPro" id="IPR001841">
    <property type="entry name" value="Znf_RING"/>
</dbReference>
<dbReference type="Proteomes" id="UP000801428">
    <property type="component" value="Unassembled WGS sequence"/>
</dbReference>
<proteinExistence type="predicted"/>